<reference evidence="4" key="1">
    <citation type="submission" date="2017-02" db="EMBL/GenBank/DDBJ databases">
        <authorList>
            <person name="Daims H."/>
        </authorList>
    </citation>
    <scope>NUCLEOTIDE SEQUENCE [LARGE SCALE GENOMIC DNA]</scope>
</reference>
<organism evidence="3 4">
    <name type="scientific">Crenothrix polyspora</name>
    <dbReference type="NCBI Taxonomy" id="360316"/>
    <lineage>
        <taxon>Bacteria</taxon>
        <taxon>Pseudomonadati</taxon>
        <taxon>Pseudomonadota</taxon>
        <taxon>Gammaproteobacteria</taxon>
        <taxon>Methylococcales</taxon>
        <taxon>Crenotrichaceae</taxon>
        <taxon>Crenothrix</taxon>
    </lineage>
</organism>
<protein>
    <submittedName>
        <fullName evidence="3">DnaJ-like protein</fullName>
    </submittedName>
</protein>
<evidence type="ECO:0000256" key="2">
    <source>
        <dbReference type="SAM" id="Coils"/>
    </source>
</evidence>
<feature type="coiled-coil region" evidence="2">
    <location>
        <begin position="281"/>
        <end position="340"/>
    </location>
</feature>
<keyword evidence="4" id="KW-1185">Reference proteome</keyword>
<evidence type="ECO:0000313" key="4">
    <source>
        <dbReference type="Proteomes" id="UP000195442"/>
    </source>
</evidence>
<gene>
    <name evidence="3" type="ORF">CRENPOLYSF2_1180003</name>
</gene>
<proteinExistence type="predicted"/>
<keyword evidence="1" id="KW-0143">Chaperone</keyword>
<accession>A0A1R4GZU8</accession>
<dbReference type="Proteomes" id="UP000195442">
    <property type="component" value="Unassembled WGS sequence"/>
</dbReference>
<name>A0A1R4GZU8_9GAMM</name>
<evidence type="ECO:0000313" key="3">
    <source>
        <dbReference type="EMBL" id="SJM89472.1"/>
    </source>
</evidence>
<dbReference type="InterPro" id="IPR036869">
    <property type="entry name" value="J_dom_sf"/>
</dbReference>
<dbReference type="RefSeq" id="WP_218780212.1">
    <property type="nucleotide sequence ID" value="NZ_FUKJ01000022.1"/>
</dbReference>
<dbReference type="SUPFAM" id="SSF46565">
    <property type="entry name" value="Chaperone J-domain"/>
    <property type="match status" value="1"/>
</dbReference>
<dbReference type="EMBL" id="FUKJ01000022">
    <property type="protein sequence ID" value="SJM89472.1"/>
    <property type="molecule type" value="Genomic_DNA"/>
</dbReference>
<evidence type="ECO:0000256" key="1">
    <source>
        <dbReference type="ARBA" id="ARBA00023186"/>
    </source>
</evidence>
<dbReference type="Gene3D" id="1.10.287.110">
    <property type="entry name" value="DnaJ domain"/>
    <property type="match status" value="1"/>
</dbReference>
<dbReference type="AlphaFoldDB" id="A0A1R4GZU8"/>
<keyword evidence="2" id="KW-0175">Coiled coil</keyword>
<sequence>MTQANKIIHIAPKAQDKTLSAAQKLFNSLSKKIDLQKKALLAWKEALPVYRQKSEQEFNPLVDRFYQHQLEWAQHLDQYYDDPSIKTADKAKIKHLIAEVCEQLIGAMNTDAVKALFNKYSDEDYDTATGEVDAALGEMMKNMAKNMFNIDLGDDIDISSPENFQAHLHEKMREHQETQARPKIERKKTKTQLAKEARQQEEEALASKSVQEVYRKLVAVLHPDREPDAQERQRKTELMQRVNIAYGKKDLLQLLELQLEIEQIDATQINQMADSRLKYFNKILKDQLSELVQEIYQIEEVSRLQCNMPFYGKISPAQLLLKLANDMRDVQKDIKAIKKELALFEQPDAFKAWLKKYKIPKNTYQNNYDDLFMDDFPFNF</sequence>